<evidence type="ECO:0000256" key="1">
    <source>
        <dbReference type="SAM" id="MobiDB-lite"/>
    </source>
</evidence>
<keyword evidence="2" id="KW-0472">Membrane</keyword>
<name>A0A1B1DYL8_9APIC</name>
<organism evidence="3 4">
    <name type="scientific">Plasmodium coatneyi</name>
    <dbReference type="NCBI Taxonomy" id="208452"/>
    <lineage>
        <taxon>Eukaryota</taxon>
        <taxon>Sar</taxon>
        <taxon>Alveolata</taxon>
        <taxon>Apicomplexa</taxon>
        <taxon>Aconoidasida</taxon>
        <taxon>Haemosporida</taxon>
        <taxon>Plasmodiidae</taxon>
        <taxon>Plasmodium</taxon>
    </lineage>
</organism>
<dbReference type="Pfam" id="PF05795">
    <property type="entry name" value="Plasmodium_Vir"/>
    <property type="match status" value="2"/>
</dbReference>
<proteinExistence type="predicted"/>
<dbReference type="EMBL" id="CP016246">
    <property type="protein sequence ID" value="ANQ07892.1"/>
    <property type="molecule type" value="Genomic_DNA"/>
</dbReference>
<dbReference type="KEGG" id="pcot:PCOAH_00021330"/>
<keyword evidence="2" id="KW-0812">Transmembrane</keyword>
<sequence length="570" mass="65212">MTLEKYNINDKDTIEGVADAYCYACSAEEDKDSATYYNLCHFLYFWIGNLIKNQLGTHKLNDVIQAFYDNLASEQCNNMCTKNIYPQIDKNIFEKTKEIFNYSYNYKTLKGNSKDKIPLCNDECTTYIQEVKAAYSNIQSSCSVLNSGDTFCDEFKNEYKKYFDEEGQKPKLPCEEVSEVEPEDEDESDTDEMEDPSCGLGVTKQDVPTDKDERLKNLPSKVMYGRFKGGKDYCIYPNFPTENIKNKLQRTLSDVEHAETIANGLCYVSTKKWENECDDTHCDPLYFWIGDKLFNELEKDNLFSNVMSTIETELGTIPDKHKCKFMDTDIDQNLFNRRKKIHDYTLNHEKIELQLKDRGTSSSSCDPKYNSYMGDIVTAYNYVSANCKQNNYRGEYCQQFRSKYRENSSWKLSGTKCALEPEEKTTTTASSIENGQSCGIEELQGGEKLGAAPVAVSSVLSVTAIPTVLFFLYKYNLLPSWIRSNTLFGGDGHNSTNNNRNKRSSVRRDLDTLIEDMSKTTTDDDSTIGGSTLGHSTFYSTDDSTLYNNERHRDGGRNIHGHRNVAYHRM</sequence>
<dbReference type="Proteomes" id="UP000092716">
    <property type="component" value="Chromosome 8"/>
</dbReference>
<dbReference type="InterPro" id="IPR008780">
    <property type="entry name" value="Plasmodium_Vir"/>
</dbReference>
<gene>
    <name evidence="3" type="ORF">PCOAH_00021330</name>
</gene>
<accession>A0A1B1DYL8</accession>
<dbReference type="VEuPathDB" id="PlasmoDB:PCOAH_00021330"/>
<keyword evidence="4" id="KW-1185">Reference proteome</keyword>
<feature type="region of interest" description="Disordered" evidence="1">
    <location>
        <begin position="172"/>
        <end position="204"/>
    </location>
</feature>
<keyword evidence="2" id="KW-1133">Transmembrane helix</keyword>
<dbReference type="RefSeq" id="XP_019914587.1">
    <property type="nucleotide sequence ID" value="XM_020058940.1"/>
</dbReference>
<feature type="transmembrane region" description="Helical" evidence="2">
    <location>
        <begin position="451"/>
        <end position="473"/>
    </location>
</feature>
<dbReference type="AlphaFoldDB" id="A0A1B1DYL8"/>
<protein>
    <submittedName>
        <fullName evidence="3">KIR protein</fullName>
    </submittedName>
</protein>
<reference evidence="4" key="1">
    <citation type="submission" date="2016-06" db="EMBL/GenBank/DDBJ databases">
        <title>First high quality genome sequence of Plasmodium coatneyi using continuous long reads from single molecule, real-time sequencing.</title>
        <authorList>
            <person name="Chien J.-T."/>
            <person name="Pakala S.B."/>
            <person name="Geraldo J.A."/>
            <person name="Lapp S.A."/>
            <person name="Barnwell J.W."/>
            <person name="Kissinger J.C."/>
            <person name="Galinski M.R."/>
            <person name="Humphrey J.C."/>
        </authorList>
    </citation>
    <scope>NUCLEOTIDE SEQUENCE [LARGE SCALE GENOMIC DNA]</scope>
    <source>
        <strain evidence="4">Hackeri</strain>
    </source>
</reference>
<evidence type="ECO:0000313" key="3">
    <source>
        <dbReference type="EMBL" id="ANQ07892.1"/>
    </source>
</evidence>
<evidence type="ECO:0000313" key="4">
    <source>
        <dbReference type="Proteomes" id="UP000092716"/>
    </source>
</evidence>
<feature type="compositionally biased region" description="Acidic residues" evidence="1">
    <location>
        <begin position="176"/>
        <end position="195"/>
    </location>
</feature>
<dbReference type="GeneID" id="30908859"/>
<evidence type="ECO:0000256" key="2">
    <source>
        <dbReference type="SAM" id="Phobius"/>
    </source>
</evidence>
<dbReference type="OrthoDB" id="383226at2759"/>